<evidence type="ECO:0000256" key="19">
    <source>
        <dbReference type="ARBA" id="ARBA00023027"/>
    </source>
</evidence>
<keyword evidence="18 31" id="KW-0560">Oxidoreductase</keyword>
<dbReference type="InterPro" id="IPR036291">
    <property type="entry name" value="NAD(P)-bd_dom_sf"/>
</dbReference>
<dbReference type="GO" id="GO:0009088">
    <property type="term" value="P:threonine biosynthetic process"/>
    <property type="evidence" value="ECO:0007669"/>
    <property type="project" value="UniProtKB-UniPathway"/>
</dbReference>
<dbReference type="SUPFAM" id="SSF55021">
    <property type="entry name" value="ACT-like"/>
    <property type="match status" value="2"/>
</dbReference>
<dbReference type="GO" id="GO:0009090">
    <property type="term" value="P:homoserine biosynthetic process"/>
    <property type="evidence" value="ECO:0007669"/>
    <property type="project" value="UniProtKB-ARBA"/>
</dbReference>
<comment type="subunit">
    <text evidence="9">Homotetramer.</text>
</comment>
<dbReference type="AlphaFoldDB" id="A0A806KM06"/>
<comment type="catalytic activity">
    <reaction evidence="24">
        <text>L-aspartate + ATP = 4-phospho-L-aspartate + ADP</text>
        <dbReference type="Rhea" id="RHEA:23776"/>
        <dbReference type="ChEBI" id="CHEBI:29991"/>
        <dbReference type="ChEBI" id="CHEBI:30616"/>
        <dbReference type="ChEBI" id="CHEBI:57535"/>
        <dbReference type="ChEBI" id="CHEBI:456216"/>
        <dbReference type="EC" id="2.7.2.4"/>
    </reaction>
    <physiologicalReaction direction="left-to-right" evidence="24">
        <dbReference type="Rhea" id="RHEA:23777"/>
    </physiologicalReaction>
</comment>
<evidence type="ECO:0000256" key="7">
    <source>
        <dbReference type="ARBA" id="ARBA00007952"/>
    </source>
</evidence>
<dbReference type="InterPro" id="IPR011147">
    <property type="entry name" value="Bifunc_Aspkin/hSer_DH"/>
</dbReference>
<comment type="function">
    <text evidence="23">Bifunctional aspartate kinase and homoserine dehydrogenase that catalyzes the first and the third steps toward the synthesis of lysine, methionine and threonine from aspartate.</text>
</comment>
<dbReference type="InterPro" id="IPR001342">
    <property type="entry name" value="HDH_cat"/>
</dbReference>
<dbReference type="InterPro" id="IPR049638">
    <property type="entry name" value="AK-HD"/>
</dbReference>
<dbReference type="EMBL" id="JQ844216">
    <property type="protein sequence ID" value="AGS52931.1"/>
    <property type="molecule type" value="Genomic_DNA"/>
</dbReference>
<name>A0A806KM06_9BACT</name>
<dbReference type="GO" id="GO:0009089">
    <property type="term" value="P:lysine biosynthetic process via diaminopimelate"/>
    <property type="evidence" value="ECO:0007669"/>
    <property type="project" value="UniProtKB-UniPathway"/>
</dbReference>
<evidence type="ECO:0000256" key="24">
    <source>
        <dbReference type="ARBA" id="ARBA00048561"/>
    </source>
</evidence>
<evidence type="ECO:0000259" key="28">
    <source>
        <dbReference type="Pfam" id="PF00742"/>
    </source>
</evidence>
<dbReference type="InterPro" id="IPR036393">
    <property type="entry name" value="AceGlu_kinase-like_sf"/>
</dbReference>
<dbReference type="EC" id="2.7.2.4" evidence="31"/>
<dbReference type="InterPro" id="IPR001048">
    <property type="entry name" value="Asp/Glu/Uridylate_kinase"/>
</dbReference>
<comment type="pathway">
    <text evidence="2">Amino-acid biosynthesis; L-lysine biosynthesis via DAP pathway; (S)-tetrahydrodipicolinate from L-aspartate: step 1/4.</text>
</comment>
<evidence type="ECO:0000256" key="20">
    <source>
        <dbReference type="ARBA" id="ARBA00023053"/>
    </source>
</evidence>
<dbReference type="GO" id="GO:0009086">
    <property type="term" value="P:methionine biosynthetic process"/>
    <property type="evidence" value="ECO:0007669"/>
    <property type="project" value="UniProtKB-KW"/>
</dbReference>
<keyword evidence="14" id="KW-0547">Nucleotide-binding</keyword>
<dbReference type="Pfam" id="PF00742">
    <property type="entry name" value="Homoserine_dh"/>
    <property type="match status" value="1"/>
</dbReference>
<dbReference type="Gene3D" id="3.30.2130.10">
    <property type="entry name" value="VC0802-like"/>
    <property type="match status" value="1"/>
</dbReference>
<comment type="similarity">
    <text evidence="7">In the C-terminal section; belongs to the homoserine dehydrogenase family.</text>
</comment>
<comment type="catalytic activity">
    <reaction evidence="25">
        <text>L-homoserine + NADP(+) = L-aspartate 4-semialdehyde + NADPH + H(+)</text>
        <dbReference type="Rhea" id="RHEA:15761"/>
        <dbReference type="ChEBI" id="CHEBI:15378"/>
        <dbReference type="ChEBI" id="CHEBI:57476"/>
        <dbReference type="ChEBI" id="CHEBI:57783"/>
        <dbReference type="ChEBI" id="CHEBI:58349"/>
        <dbReference type="ChEBI" id="CHEBI:537519"/>
        <dbReference type="EC" id="1.1.1.3"/>
    </reaction>
    <physiologicalReaction direction="right-to-left" evidence="25">
        <dbReference type="Rhea" id="RHEA:15763"/>
    </physiologicalReaction>
</comment>
<evidence type="ECO:0000256" key="18">
    <source>
        <dbReference type="ARBA" id="ARBA00023002"/>
    </source>
</evidence>
<dbReference type="InterPro" id="IPR054352">
    <property type="entry name" value="ACT_Aspartokinase"/>
</dbReference>
<dbReference type="UniPathway" id="UPA00034">
    <property type="reaction ID" value="UER00015"/>
</dbReference>
<keyword evidence="20" id="KW-0915">Sodium</keyword>
<dbReference type="GO" id="GO:0005524">
    <property type="term" value="F:ATP binding"/>
    <property type="evidence" value="ECO:0007669"/>
    <property type="project" value="UniProtKB-KW"/>
</dbReference>
<dbReference type="CDD" id="cd04243">
    <property type="entry name" value="AAK_AK-HSDH-like"/>
    <property type="match status" value="1"/>
</dbReference>
<dbReference type="Pfam" id="PF03447">
    <property type="entry name" value="NAD_binding_3"/>
    <property type="match status" value="1"/>
</dbReference>
<dbReference type="Gene3D" id="3.40.50.720">
    <property type="entry name" value="NAD(P)-binding Rossmann-like Domain"/>
    <property type="match status" value="1"/>
</dbReference>
<feature type="domain" description="Aspartokinase ACT" evidence="30">
    <location>
        <begin position="398"/>
        <end position="458"/>
    </location>
</feature>
<evidence type="ECO:0000256" key="11">
    <source>
        <dbReference type="ARBA" id="ARBA00022679"/>
    </source>
</evidence>
<evidence type="ECO:0000256" key="10">
    <source>
        <dbReference type="ARBA" id="ARBA00022605"/>
    </source>
</evidence>
<proteinExistence type="inferred from homology"/>
<dbReference type="InterPro" id="IPR045865">
    <property type="entry name" value="ACT-like_dom_sf"/>
</dbReference>
<keyword evidence="21" id="KW-0486">Methionine biosynthesis</keyword>
<dbReference type="Pfam" id="PF00696">
    <property type="entry name" value="AA_kinase"/>
    <property type="match status" value="1"/>
</dbReference>
<evidence type="ECO:0000256" key="15">
    <source>
        <dbReference type="ARBA" id="ARBA00022777"/>
    </source>
</evidence>
<evidence type="ECO:0000256" key="14">
    <source>
        <dbReference type="ARBA" id="ARBA00022741"/>
    </source>
</evidence>
<evidence type="ECO:0000256" key="1">
    <source>
        <dbReference type="ARBA" id="ARBA00001920"/>
    </source>
</evidence>
<evidence type="ECO:0000256" key="2">
    <source>
        <dbReference type="ARBA" id="ARBA00004766"/>
    </source>
</evidence>
<dbReference type="Gene3D" id="3.40.1160.10">
    <property type="entry name" value="Acetylglutamate kinase-like"/>
    <property type="match status" value="1"/>
</dbReference>
<evidence type="ECO:0000256" key="25">
    <source>
        <dbReference type="ARBA" id="ARBA00048841"/>
    </source>
</evidence>
<evidence type="ECO:0000256" key="5">
    <source>
        <dbReference type="ARBA" id="ARBA00005062"/>
    </source>
</evidence>
<dbReference type="Gene3D" id="3.30.360.10">
    <property type="entry name" value="Dihydrodipicolinate Reductase, domain 2"/>
    <property type="match status" value="1"/>
</dbReference>
<keyword evidence="10" id="KW-0028">Amino-acid biosynthesis</keyword>
<sequence length="820" mass="88288">MLVLKFGGSSVGSHEGIEHIIGILKDREHSGNVPAAVVSAFSKVTDTLIQMARAAETGGAYTQQLESVSKRHIDCASKFLKGPEKKSAIKNIEKTITELSQILDGISLLGELSLRSMDLVMSFGERLSAGLLASILAANGIEASFVDARSLVKTDSNFGRAEILTKETDENIRAFFKEQKKDLKIVTGFIGSTVDGHTTTVGRDGSDLSGAVFAAALGAKKLEIWTDVDGILSADPDQVKNAFRIDQISYMEAMEISHFGARVIFPSSVKPALEKGIPIIIRNTFNPECAGTKIVSNAAAGKYPIIGISSINSAALVRLQGSGMVGVAGFSARVFGALARKGISVMLITQSSSEYSICFAVLPDEVQGAEAALKEEFVHEIKNGSIEKPFIEKDLSIIAVVGSAMKSTSGISGKFFHALGRNGINVIAIAQGSSETNISAVISKSDEGKALNAIHHAFFFAQERSVNLFLLGTGNIGGTLLDQIADNFEKLDRNMIKIKLVGAANLDRMVFSLDGLDPKKTKKTINEGAGEAEPFSLDGFIEKMASFNLPNSCFCDCTAGEDIAASYEKILQCSVPIVTPNKKANSGTMDYYRKLTSYSRKKGIPYLYETTVGAGLPVISTLRDLYLSGDRVIRIEAVLSGTLSFIFNNYDGSKQFSDLVREAKAKGYTEPDPRDDLNAMDAARKILILAREIGLSMEFKSVKIEPILPESCFRAKDVETFFKELEKSDADFEKRRAKAAEDGKKLRYIAMIEDGKAKLALRSEGEGSPFLSLVDTDNIVVITTERYSKLPMVIKGPGAGAQVTAGGIFADIVRTARTLV</sequence>
<evidence type="ECO:0000259" key="27">
    <source>
        <dbReference type="Pfam" id="PF00696"/>
    </source>
</evidence>
<dbReference type="UniPathway" id="UPA00051">
    <property type="reaction ID" value="UER00462"/>
</dbReference>
<dbReference type="PANTHER" id="PTHR43070:SF5">
    <property type="entry name" value="HOMOSERINE DEHYDROGENASE"/>
    <property type="match status" value="1"/>
</dbReference>
<dbReference type="GO" id="GO:0004072">
    <property type="term" value="F:aspartate kinase activity"/>
    <property type="evidence" value="ECO:0007669"/>
    <property type="project" value="UniProtKB-EC"/>
</dbReference>
<keyword evidence="22" id="KW-0511">Multifunctional enzyme</keyword>
<keyword evidence="12" id="KW-0791">Threonine biosynthesis</keyword>
<comment type="pathway">
    <text evidence="3">Amino-acid biosynthesis; L-methionine biosynthesis via de novo pathway; L-homoserine from L-aspartate: step 1/3.</text>
</comment>
<dbReference type="UniPathway" id="UPA00050">
    <property type="reaction ID" value="UER00063"/>
</dbReference>
<dbReference type="InterPro" id="IPR001341">
    <property type="entry name" value="Asp_kinase"/>
</dbReference>
<evidence type="ECO:0000256" key="21">
    <source>
        <dbReference type="ARBA" id="ARBA00023167"/>
    </source>
</evidence>
<comment type="pathway">
    <text evidence="6">Amino-acid biosynthesis; L-threonine biosynthesis; L-threonine from L-aspartate: step 1/5.</text>
</comment>
<comment type="pathway">
    <text evidence="5">Amino-acid biosynthesis; L-methionine biosynthesis via de novo pathway; L-homoserine from L-aspartate: step 3/3.</text>
</comment>
<feature type="domain" description="Homoserine dehydrogenase catalytic" evidence="28">
    <location>
        <begin position="617"/>
        <end position="813"/>
    </location>
</feature>
<evidence type="ECO:0000256" key="13">
    <source>
        <dbReference type="ARBA" id="ARBA00022723"/>
    </source>
</evidence>
<dbReference type="InterPro" id="IPR018042">
    <property type="entry name" value="Aspartate_kinase_CS"/>
</dbReference>
<evidence type="ECO:0000256" key="3">
    <source>
        <dbReference type="ARBA" id="ARBA00004986"/>
    </source>
</evidence>
<dbReference type="GO" id="GO:0050661">
    <property type="term" value="F:NADP binding"/>
    <property type="evidence" value="ECO:0007669"/>
    <property type="project" value="InterPro"/>
</dbReference>
<protein>
    <submittedName>
        <fullName evidence="31">Aspartokinase / homoserine dehydrogenase</fullName>
        <ecNumber evidence="31">1.1.1.3</ecNumber>
        <ecNumber evidence="31">2.7.2.4</ecNumber>
    </submittedName>
</protein>
<evidence type="ECO:0000256" key="17">
    <source>
        <dbReference type="ARBA" id="ARBA00022857"/>
    </source>
</evidence>
<keyword evidence="15 31" id="KW-0418">Kinase</keyword>
<dbReference type="SUPFAM" id="SSF55347">
    <property type="entry name" value="Glyceraldehyde-3-phosphate dehydrogenase-like, C-terminal domain"/>
    <property type="match status" value="1"/>
</dbReference>
<evidence type="ECO:0000256" key="23">
    <source>
        <dbReference type="ARBA" id="ARBA00044938"/>
    </source>
</evidence>
<keyword evidence="13" id="KW-0479">Metal-binding</keyword>
<dbReference type="EC" id="1.1.1.3" evidence="31"/>
<evidence type="ECO:0000256" key="16">
    <source>
        <dbReference type="ARBA" id="ARBA00022840"/>
    </source>
</evidence>
<dbReference type="SUPFAM" id="SSF51735">
    <property type="entry name" value="NAD(P)-binding Rossmann-fold domains"/>
    <property type="match status" value="1"/>
</dbReference>
<dbReference type="GO" id="GO:0046872">
    <property type="term" value="F:metal ion binding"/>
    <property type="evidence" value="ECO:0007669"/>
    <property type="project" value="UniProtKB-KW"/>
</dbReference>
<feature type="domain" description="Aspartate/glutamate/uridylate kinase" evidence="27">
    <location>
        <begin position="2"/>
        <end position="283"/>
    </location>
</feature>
<keyword evidence="17" id="KW-0521">NADP</keyword>
<evidence type="ECO:0000256" key="9">
    <source>
        <dbReference type="ARBA" id="ARBA00011881"/>
    </source>
</evidence>
<comment type="similarity">
    <text evidence="8">In the N-terminal section; belongs to the aspartokinase family.</text>
</comment>
<dbReference type="NCBIfam" id="NF006959">
    <property type="entry name" value="PRK09436.1"/>
    <property type="match status" value="1"/>
</dbReference>
<dbReference type="FunFam" id="3.30.360.10:FF:000006">
    <property type="entry name" value="Bifunctional aspartokinase/homoserine dehydrogenase"/>
    <property type="match status" value="1"/>
</dbReference>
<comment type="cofactor">
    <cofactor evidence="1">
        <name>a metal cation</name>
        <dbReference type="ChEBI" id="CHEBI:25213"/>
    </cofactor>
</comment>
<evidence type="ECO:0000256" key="26">
    <source>
        <dbReference type="ARBA" id="ARBA00049031"/>
    </source>
</evidence>
<comment type="pathway">
    <text evidence="4">Amino-acid biosynthesis; L-threonine biosynthesis; L-threonine from L-aspartate: step 3/5.</text>
</comment>
<evidence type="ECO:0000313" key="31">
    <source>
        <dbReference type="EMBL" id="AGS52931.1"/>
    </source>
</evidence>
<dbReference type="SUPFAM" id="SSF53633">
    <property type="entry name" value="Carbamate kinase-like"/>
    <property type="match status" value="1"/>
</dbReference>
<dbReference type="Pfam" id="PF22468">
    <property type="entry name" value="ACT_9"/>
    <property type="match status" value="2"/>
</dbReference>
<accession>A0A806KM06</accession>
<evidence type="ECO:0000256" key="8">
    <source>
        <dbReference type="ARBA" id="ARBA00010046"/>
    </source>
</evidence>
<organism evidence="31">
    <name type="scientific">uncultured bacterium contig00019</name>
    <dbReference type="NCBI Taxonomy" id="1181510"/>
    <lineage>
        <taxon>Bacteria</taxon>
        <taxon>environmental samples</taxon>
    </lineage>
</organism>
<dbReference type="PROSITE" id="PS00324">
    <property type="entry name" value="ASPARTOKINASE"/>
    <property type="match status" value="1"/>
</dbReference>
<dbReference type="InterPro" id="IPR005106">
    <property type="entry name" value="Asp/hSer_DH_NAD-bd"/>
</dbReference>
<dbReference type="PANTHER" id="PTHR43070">
    <property type="match status" value="1"/>
</dbReference>
<evidence type="ECO:0000259" key="30">
    <source>
        <dbReference type="Pfam" id="PF22468"/>
    </source>
</evidence>
<keyword evidence="19" id="KW-0520">NAD</keyword>
<dbReference type="CDD" id="cd04921">
    <property type="entry name" value="ACT_AKi-HSDH-ThrA-like_1"/>
    <property type="match status" value="1"/>
</dbReference>
<dbReference type="PIRSF" id="PIRSF000727">
    <property type="entry name" value="ThrA"/>
    <property type="match status" value="1"/>
</dbReference>
<keyword evidence="16" id="KW-0067">ATP-binding</keyword>
<feature type="domain" description="Aspartokinase ACT" evidence="30">
    <location>
        <begin position="317"/>
        <end position="377"/>
    </location>
</feature>
<evidence type="ECO:0000256" key="4">
    <source>
        <dbReference type="ARBA" id="ARBA00005056"/>
    </source>
</evidence>
<dbReference type="FunFam" id="3.30.2130.10:FF:000001">
    <property type="entry name" value="Bifunctional aspartokinase/homoserine dehydrogenase"/>
    <property type="match status" value="1"/>
</dbReference>
<dbReference type="GO" id="GO:0004412">
    <property type="term" value="F:homoserine dehydrogenase activity"/>
    <property type="evidence" value="ECO:0007669"/>
    <property type="project" value="UniProtKB-EC"/>
</dbReference>
<comment type="catalytic activity">
    <reaction evidence="26">
        <text>L-homoserine + NAD(+) = L-aspartate 4-semialdehyde + NADH + H(+)</text>
        <dbReference type="Rhea" id="RHEA:15757"/>
        <dbReference type="ChEBI" id="CHEBI:15378"/>
        <dbReference type="ChEBI" id="CHEBI:57476"/>
        <dbReference type="ChEBI" id="CHEBI:57540"/>
        <dbReference type="ChEBI" id="CHEBI:57945"/>
        <dbReference type="ChEBI" id="CHEBI:537519"/>
        <dbReference type="EC" id="1.1.1.3"/>
    </reaction>
    <physiologicalReaction direction="right-to-left" evidence="26">
        <dbReference type="Rhea" id="RHEA:15759"/>
    </physiologicalReaction>
</comment>
<dbReference type="NCBIfam" id="TIGR00657">
    <property type="entry name" value="asp_kinases"/>
    <property type="match status" value="1"/>
</dbReference>
<evidence type="ECO:0000256" key="22">
    <source>
        <dbReference type="ARBA" id="ARBA00023268"/>
    </source>
</evidence>
<evidence type="ECO:0000256" key="12">
    <source>
        <dbReference type="ARBA" id="ARBA00022697"/>
    </source>
</evidence>
<evidence type="ECO:0000259" key="29">
    <source>
        <dbReference type="Pfam" id="PF03447"/>
    </source>
</evidence>
<keyword evidence="11 31" id="KW-0808">Transferase</keyword>
<evidence type="ECO:0000256" key="6">
    <source>
        <dbReference type="ARBA" id="ARBA00005139"/>
    </source>
</evidence>
<feature type="domain" description="Aspartate/homoserine dehydrogenase NAD-binding" evidence="29">
    <location>
        <begin position="472"/>
        <end position="609"/>
    </location>
</feature>
<reference evidence="31" key="1">
    <citation type="submission" date="2012-03" db="EMBL/GenBank/DDBJ databases">
        <title>Functional metagenomics reveals considerable lignocellulase gene clusters in the gut microbiome of a wood-feeding higher termite.</title>
        <authorList>
            <person name="Liu N."/>
        </authorList>
    </citation>
    <scope>NUCLEOTIDE SEQUENCE</scope>
</reference>